<keyword evidence="3 6" id="KW-0812">Transmembrane</keyword>
<feature type="transmembrane region" description="Helical" evidence="6">
    <location>
        <begin position="295"/>
        <end position="316"/>
    </location>
</feature>
<feature type="transmembrane region" description="Helical" evidence="6">
    <location>
        <begin position="252"/>
        <end position="275"/>
    </location>
</feature>
<organism evidence="7 8">
    <name type="scientific">Frondihabitans australicus</name>
    <dbReference type="NCBI Taxonomy" id="386892"/>
    <lineage>
        <taxon>Bacteria</taxon>
        <taxon>Bacillati</taxon>
        <taxon>Actinomycetota</taxon>
        <taxon>Actinomycetes</taxon>
        <taxon>Micrococcales</taxon>
        <taxon>Microbacteriaceae</taxon>
        <taxon>Frondihabitans</taxon>
    </lineage>
</organism>
<feature type="transmembrane region" description="Helical" evidence="6">
    <location>
        <begin position="103"/>
        <end position="125"/>
    </location>
</feature>
<dbReference type="Proteomes" id="UP000280008">
    <property type="component" value="Unassembled WGS sequence"/>
</dbReference>
<comment type="similarity">
    <text evidence="2">Belongs to the TerC family.</text>
</comment>
<evidence type="ECO:0000256" key="3">
    <source>
        <dbReference type="ARBA" id="ARBA00022692"/>
    </source>
</evidence>
<evidence type="ECO:0000256" key="2">
    <source>
        <dbReference type="ARBA" id="ARBA00007511"/>
    </source>
</evidence>
<proteinExistence type="inferred from homology"/>
<sequence length="340" mass="37719">METPFWIWLLTILFVLGLLIFDFYSHVRTPHEPTIRESATWSIVYIGIAVAFGVGVGLTSGWDLGGQYFAGWITEKALSVDNLFVFLIIMTSFAVPRIYQQKVLLVGIAIALVSRGLFIAVGVTIIENFSWVFYLFGALLFWLAYSQVRGGHDDHSGDGDSRLIRILRRVIPTSPDYDGQKLTTKVGGRRLFTPLLLVMLAIGFTDVLFALDSIPAIFGLTQDAFIVFTANAFSLLGLRQLYFLISGLLERLVYLAQGLAVILAFIGVKLVFHALHVNEVPWINGGHSVEWIPEIPISVSLGFIVLTILVATVLSLRKSSRDRADEDQRAEVAARRKSAS</sequence>
<evidence type="ECO:0000256" key="5">
    <source>
        <dbReference type="ARBA" id="ARBA00023136"/>
    </source>
</evidence>
<feature type="transmembrane region" description="Helical" evidence="6">
    <location>
        <begin position="39"/>
        <end position="58"/>
    </location>
</feature>
<feature type="transmembrane region" description="Helical" evidence="6">
    <location>
        <begin position="78"/>
        <end position="96"/>
    </location>
</feature>
<evidence type="ECO:0000313" key="8">
    <source>
        <dbReference type="Proteomes" id="UP000280008"/>
    </source>
</evidence>
<evidence type="ECO:0000256" key="4">
    <source>
        <dbReference type="ARBA" id="ARBA00022989"/>
    </source>
</evidence>
<keyword evidence="5 6" id="KW-0472">Membrane</keyword>
<keyword evidence="4 6" id="KW-1133">Transmembrane helix</keyword>
<feature type="transmembrane region" description="Helical" evidence="6">
    <location>
        <begin position="131"/>
        <end position="148"/>
    </location>
</feature>
<dbReference type="OrthoDB" id="5242957at2"/>
<comment type="caution">
    <text evidence="7">The sequence shown here is derived from an EMBL/GenBank/DDBJ whole genome shotgun (WGS) entry which is preliminary data.</text>
</comment>
<dbReference type="RefSeq" id="WP_121368506.1">
    <property type="nucleotide sequence ID" value="NZ_RBKS01000001.1"/>
</dbReference>
<comment type="subcellular location">
    <subcellularLocation>
        <location evidence="1">Membrane</location>
        <topology evidence="1">Multi-pass membrane protein</topology>
    </subcellularLocation>
</comment>
<dbReference type="GO" id="GO:0016020">
    <property type="term" value="C:membrane"/>
    <property type="evidence" value="ECO:0007669"/>
    <property type="project" value="UniProtKB-SubCell"/>
</dbReference>
<dbReference type="Pfam" id="PF03741">
    <property type="entry name" value="TerC"/>
    <property type="match status" value="1"/>
</dbReference>
<accession>A0A495ICC9</accession>
<dbReference type="AlphaFoldDB" id="A0A495ICC9"/>
<keyword evidence="8" id="KW-1185">Reference proteome</keyword>
<dbReference type="PANTHER" id="PTHR30238">
    <property type="entry name" value="MEMBRANE BOUND PREDICTED REDOX MODULATOR"/>
    <property type="match status" value="1"/>
</dbReference>
<reference evidence="7 8" key="1">
    <citation type="submission" date="2018-10" db="EMBL/GenBank/DDBJ databases">
        <title>Sequencing the genomes of 1000 actinobacteria strains.</title>
        <authorList>
            <person name="Klenk H.-P."/>
        </authorList>
    </citation>
    <scope>NUCLEOTIDE SEQUENCE [LARGE SCALE GENOMIC DNA]</scope>
    <source>
        <strain evidence="7 8">DSM 17894</strain>
    </source>
</reference>
<evidence type="ECO:0000256" key="1">
    <source>
        <dbReference type="ARBA" id="ARBA00004141"/>
    </source>
</evidence>
<dbReference type="NCBIfam" id="TIGR03718">
    <property type="entry name" value="R_switched_Alx"/>
    <property type="match status" value="1"/>
</dbReference>
<evidence type="ECO:0000313" key="7">
    <source>
        <dbReference type="EMBL" id="RKR73664.1"/>
    </source>
</evidence>
<dbReference type="InterPro" id="IPR005496">
    <property type="entry name" value="Integral_membrane_TerC"/>
</dbReference>
<name>A0A495ICC9_9MICO</name>
<dbReference type="InterPro" id="IPR022369">
    <property type="entry name" value="Integral_membrane_TerC_rswitch"/>
</dbReference>
<gene>
    <name evidence="7" type="ORF">C8E83_0758</name>
</gene>
<feature type="transmembrane region" description="Helical" evidence="6">
    <location>
        <begin position="224"/>
        <end position="245"/>
    </location>
</feature>
<evidence type="ECO:0000256" key="6">
    <source>
        <dbReference type="SAM" id="Phobius"/>
    </source>
</evidence>
<dbReference type="PANTHER" id="PTHR30238:SF0">
    <property type="entry name" value="THYLAKOID MEMBRANE PROTEIN TERC, CHLOROPLASTIC"/>
    <property type="match status" value="1"/>
</dbReference>
<feature type="transmembrane region" description="Helical" evidence="6">
    <location>
        <begin position="195"/>
        <end position="218"/>
    </location>
</feature>
<feature type="transmembrane region" description="Helical" evidence="6">
    <location>
        <begin position="6"/>
        <end position="27"/>
    </location>
</feature>
<protein>
    <submittedName>
        <fullName evidence="7">Tellurite resistance protein TerC</fullName>
    </submittedName>
</protein>
<dbReference type="EMBL" id="RBKS01000001">
    <property type="protein sequence ID" value="RKR73664.1"/>
    <property type="molecule type" value="Genomic_DNA"/>
</dbReference>